<dbReference type="GO" id="GO:0008173">
    <property type="term" value="F:RNA methyltransferase activity"/>
    <property type="evidence" value="ECO:0007669"/>
    <property type="project" value="InterPro"/>
</dbReference>
<reference evidence="10 11" key="1">
    <citation type="submission" date="2020-08" db="EMBL/GenBank/DDBJ databases">
        <title>Sequencing the genomes of 1000 actinobacteria strains.</title>
        <authorList>
            <person name="Klenk H.-P."/>
        </authorList>
    </citation>
    <scope>NUCLEOTIDE SEQUENCE [LARGE SCALE GENOMIC DNA]</scope>
    <source>
        <strain evidence="10 11">DSM 45258</strain>
    </source>
</reference>
<evidence type="ECO:0000256" key="7">
    <source>
        <dbReference type="PROSITE-ProRule" id="PRU01023"/>
    </source>
</evidence>
<dbReference type="InterPro" id="IPR001678">
    <property type="entry name" value="MeTrfase_RsmB-F_NOP2_dom"/>
</dbReference>
<dbReference type="GO" id="GO:0003723">
    <property type="term" value="F:RNA binding"/>
    <property type="evidence" value="ECO:0007669"/>
    <property type="project" value="UniProtKB-UniRule"/>
</dbReference>
<dbReference type="Gene3D" id="1.10.940.10">
    <property type="entry name" value="NusB-like"/>
    <property type="match status" value="1"/>
</dbReference>
<dbReference type="GO" id="GO:0001510">
    <property type="term" value="P:RNA methylation"/>
    <property type="evidence" value="ECO:0007669"/>
    <property type="project" value="InterPro"/>
</dbReference>
<feature type="compositionally biased region" description="Basic and acidic residues" evidence="8">
    <location>
        <begin position="7"/>
        <end position="26"/>
    </location>
</feature>
<keyword evidence="2 7" id="KW-0489">Methyltransferase</keyword>
<evidence type="ECO:0000313" key="10">
    <source>
        <dbReference type="EMBL" id="MBB3039907.1"/>
    </source>
</evidence>
<dbReference type="SUPFAM" id="SSF48013">
    <property type="entry name" value="NusB-like"/>
    <property type="match status" value="1"/>
</dbReference>
<dbReference type="PROSITE" id="PS51686">
    <property type="entry name" value="SAM_MT_RSMB_NOP"/>
    <property type="match status" value="1"/>
</dbReference>
<dbReference type="EC" id="2.1.1.176" evidence="10"/>
<dbReference type="InterPro" id="IPR029063">
    <property type="entry name" value="SAM-dependent_MTases_sf"/>
</dbReference>
<keyword evidence="11" id="KW-1185">Reference proteome</keyword>
<comment type="caution">
    <text evidence="10">The sequence shown here is derived from an EMBL/GenBank/DDBJ whole genome shotgun (WGS) entry which is preliminary data.</text>
</comment>
<proteinExistence type="inferred from homology"/>
<dbReference type="RefSeq" id="WP_064438780.1">
    <property type="nucleotide sequence ID" value="NZ_BDDI01000002.1"/>
</dbReference>
<name>A0A839RUB5_9ACTN</name>
<feature type="active site" description="Nucleophile" evidence="7">
    <location>
        <position position="439"/>
    </location>
</feature>
<dbReference type="InterPro" id="IPR006027">
    <property type="entry name" value="NusB_RsmB_TIM44"/>
</dbReference>
<keyword evidence="3 7" id="KW-0808">Transferase</keyword>
<feature type="binding site" evidence="7">
    <location>
        <position position="346"/>
    </location>
    <ligand>
        <name>S-adenosyl-L-methionine</name>
        <dbReference type="ChEBI" id="CHEBI:59789"/>
    </ligand>
</feature>
<keyword evidence="5 7" id="KW-0694">RNA-binding</keyword>
<evidence type="ECO:0000313" key="11">
    <source>
        <dbReference type="Proteomes" id="UP000567922"/>
    </source>
</evidence>
<evidence type="ECO:0000256" key="6">
    <source>
        <dbReference type="ARBA" id="ARBA00059465"/>
    </source>
</evidence>
<keyword evidence="4 7" id="KW-0949">S-adenosyl-L-methionine</keyword>
<gene>
    <name evidence="10" type="ORF">FHU29_004397</name>
</gene>
<dbReference type="SUPFAM" id="SSF53335">
    <property type="entry name" value="S-adenosyl-L-methionine-dependent methyltransferases"/>
    <property type="match status" value="1"/>
</dbReference>
<dbReference type="InterPro" id="IPR018314">
    <property type="entry name" value="RsmB/NOL1/NOP2-like_CS"/>
</dbReference>
<dbReference type="InterPro" id="IPR049560">
    <property type="entry name" value="MeTrfase_RsmB-F_NOP2_cat"/>
</dbReference>
<feature type="binding site" evidence="7">
    <location>
        <position position="386"/>
    </location>
    <ligand>
        <name>S-adenosyl-L-methionine</name>
        <dbReference type="ChEBI" id="CHEBI:59789"/>
    </ligand>
</feature>
<feature type="binding site" evidence="7">
    <location>
        <position position="370"/>
    </location>
    <ligand>
        <name>S-adenosyl-L-methionine</name>
        <dbReference type="ChEBI" id="CHEBI:59789"/>
    </ligand>
</feature>
<feature type="compositionally biased region" description="Basic and acidic residues" evidence="8">
    <location>
        <begin position="40"/>
        <end position="59"/>
    </location>
</feature>
<dbReference type="Pfam" id="PF01189">
    <property type="entry name" value="Methyltr_RsmB-F"/>
    <property type="match status" value="1"/>
</dbReference>
<feature type="binding site" evidence="7">
    <location>
        <begin position="321"/>
        <end position="327"/>
    </location>
    <ligand>
        <name>S-adenosyl-L-methionine</name>
        <dbReference type="ChEBI" id="CHEBI:59789"/>
    </ligand>
</feature>
<dbReference type="PANTHER" id="PTHR22807:SF53">
    <property type="entry name" value="RIBOSOMAL RNA SMALL SUBUNIT METHYLTRANSFERASE B-RELATED"/>
    <property type="match status" value="1"/>
</dbReference>
<dbReference type="EMBL" id="JACHWS010000005">
    <property type="protein sequence ID" value="MBB3039907.1"/>
    <property type="molecule type" value="Genomic_DNA"/>
</dbReference>
<dbReference type="PANTHER" id="PTHR22807">
    <property type="entry name" value="NOP2 YEAST -RELATED NOL1/NOP2/FMU SUN DOMAIN-CONTAINING"/>
    <property type="match status" value="1"/>
</dbReference>
<feature type="domain" description="SAM-dependent MTase RsmB/NOP-type" evidence="9">
    <location>
        <begin position="217"/>
        <end position="500"/>
    </location>
</feature>
<evidence type="ECO:0000256" key="5">
    <source>
        <dbReference type="ARBA" id="ARBA00022884"/>
    </source>
</evidence>
<organism evidence="10 11">
    <name type="scientific">Hoyosella altamirensis</name>
    <dbReference type="NCBI Taxonomy" id="616997"/>
    <lineage>
        <taxon>Bacteria</taxon>
        <taxon>Bacillati</taxon>
        <taxon>Actinomycetota</taxon>
        <taxon>Actinomycetes</taxon>
        <taxon>Mycobacteriales</taxon>
        <taxon>Hoyosellaceae</taxon>
        <taxon>Hoyosella</taxon>
    </lineage>
</organism>
<evidence type="ECO:0000256" key="3">
    <source>
        <dbReference type="ARBA" id="ARBA00022679"/>
    </source>
</evidence>
<evidence type="ECO:0000256" key="8">
    <source>
        <dbReference type="SAM" id="MobiDB-lite"/>
    </source>
</evidence>
<dbReference type="InterPro" id="IPR035926">
    <property type="entry name" value="NusB-like_sf"/>
</dbReference>
<dbReference type="GO" id="GO:0006355">
    <property type="term" value="P:regulation of DNA-templated transcription"/>
    <property type="evidence" value="ECO:0007669"/>
    <property type="project" value="InterPro"/>
</dbReference>
<dbReference type="FunFam" id="3.40.50.150:FF:000257">
    <property type="entry name" value="16S rRNA methyltransferase"/>
    <property type="match status" value="1"/>
</dbReference>
<accession>A0A839RUB5</accession>
<dbReference type="Pfam" id="PF01029">
    <property type="entry name" value="NusB"/>
    <property type="match status" value="1"/>
</dbReference>
<dbReference type="AlphaFoldDB" id="A0A839RUB5"/>
<comment type="similarity">
    <text evidence="1 7">Belongs to the class I-like SAM-binding methyltransferase superfamily. RsmB/NOP family.</text>
</comment>
<evidence type="ECO:0000256" key="2">
    <source>
        <dbReference type="ARBA" id="ARBA00022603"/>
    </source>
</evidence>
<dbReference type="Proteomes" id="UP000567922">
    <property type="component" value="Unassembled WGS sequence"/>
</dbReference>
<evidence type="ECO:0000259" key="9">
    <source>
        <dbReference type="PROSITE" id="PS51686"/>
    </source>
</evidence>
<comment type="function">
    <text evidence="6">May act as RNA methyltransferase.</text>
</comment>
<dbReference type="Gene3D" id="3.40.50.150">
    <property type="entry name" value="Vaccinia Virus protein VP39"/>
    <property type="match status" value="1"/>
</dbReference>
<evidence type="ECO:0000256" key="1">
    <source>
        <dbReference type="ARBA" id="ARBA00007494"/>
    </source>
</evidence>
<feature type="region of interest" description="Disordered" evidence="8">
    <location>
        <begin position="1"/>
        <end position="59"/>
    </location>
</feature>
<dbReference type="CDD" id="cd02440">
    <property type="entry name" value="AdoMet_MTases"/>
    <property type="match status" value="1"/>
</dbReference>
<dbReference type="PROSITE" id="PS01153">
    <property type="entry name" value="NOL1_NOP2_SUN"/>
    <property type="match status" value="1"/>
</dbReference>
<dbReference type="InterPro" id="IPR023267">
    <property type="entry name" value="RCMT"/>
</dbReference>
<sequence>MNADESNSGREQGRGRQGRNRKDTPRGGRQAGNTRPGPRRSGEDPGRRGPRRSEPKSLVDPARHVAWDVLNAVRTRDSYANLMLPALLRERKITGRDAAFATELTYGTCRAFGLLDAIIGAAADRDVSTIDGDVLDVLRLSGYQLLRTRVAAHAAVSTGVALAREQSGEHITGFVNAVLRRISQKTEAEWVAELSPPDPIGRLAFTHAHPRWIAQAFADALGAAAGELADALAADDARPVVHLAARPGEISGEELALITGGEEGPYSPYAVRLESGGDPTGLEPVRDGLAFVQDEGSQLVALAAVRAEVDGDDRGRWLDLCAGPGGKAVMMGSLARIDGAHLDAVEVAPHRAKLVRQAVDGLPVTVHEADGRDPNLAPGFDRVLVDAPCTGLGALRRRPEARWRRQSSDIRELAKLQRELLESAVKLVRPGGVVVYSTCSPHLAETTMIVAQAVRKHTLEELDASAILGDIERASNGKSVQLWPHRHGTDAMLVAVLKKPQHPQQLAAE</sequence>
<dbReference type="PRINTS" id="PR02008">
    <property type="entry name" value="RCMTFAMILY"/>
</dbReference>
<protein>
    <submittedName>
        <fullName evidence="10">16S rRNA (Cytosine967-C5)-methyltransferase</fullName>
        <ecNumber evidence="10">2.1.1.176</ecNumber>
    </submittedName>
</protein>
<evidence type="ECO:0000256" key="4">
    <source>
        <dbReference type="ARBA" id="ARBA00022691"/>
    </source>
</evidence>